<dbReference type="Proteomes" id="UP000750197">
    <property type="component" value="Unassembled WGS sequence"/>
</dbReference>
<name>A0A8J7YIL5_9ARCH</name>
<sequence>MAAVIYLRRRLNPESQWMDVIAEICSITGTTIILEGASLFSLDSIRSALERRGATARICAVDGGYRAIADKQADIVAYQDIASLIEMADSVISF</sequence>
<proteinExistence type="predicted"/>
<comment type="caution">
    <text evidence="1">The sequence shown here is derived from an EMBL/GenBank/DDBJ whole genome shotgun (WGS) entry which is preliminary data.</text>
</comment>
<dbReference type="EMBL" id="JAGVSJ010000001">
    <property type="protein sequence ID" value="MBX8630964.1"/>
    <property type="molecule type" value="Genomic_DNA"/>
</dbReference>
<gene>
    <name evidence="1" type="ORF">J9259_00340</name>
    <name evidence="2" type="ORF">KIY12_00365</name>
</gene>
<evidence type="ECO:0000313" key="1">
    <source>
        <dbReference type="EMBL" id="MBX8630964.1"/>
    </source>
</evidence>
<dbReference type="AlphaFoldDB" id="A0A8J7YIL5"/>
<organism evidence="1 3">
    <name type="scientific">Candidatus Sysuiplasma superficiale</name>
    <dbReference type="NCBI Taxonomy" id="2823368"/>
    <lineage>
        <taxon>Archaea</taxon>
        <taxon>Methanobacteriati</taxon>
        <taxon>Thermoplasmatota</taxon>
        <taxon>Thermoplasmata</taxon>
        <taxon>Candidatus Sysuiplasmatales</taxon>
        <taxon>Candidatus Sysuiplasmataceae</taxon>
        <taxon>Candidatus Sysuiplasma</taxon>
    </lineage>
</organism>
<dbReference type="EMBL" id="JAHEAC010000001">
    <property type="protein sequence ID" value="MBX8643177.1"/>
    <property type="molecule type" value="Genomic_DNA"/>
</dbReference>
<protein>
    <submittedName>
        <fullName evidence="1">Uncharacterized protein</fullName>
    </submittedName>
</protein>
<reference evidence="1" key="1">
    <citation type="submission" date="2021-04" db="EMBL/GenBank/DDBJ databases">
        <title>Genomic insights into ecological role and evolution of a novel Thermoplasmata order Candidatus Sysuiplasmatales.</title>
        <authorList>
            <person name="Yuan Y."/>
        </authorList>
    </citation>
    <scope>NUCLEOTIDE SEQUENCE</scope>
    <source>
        <strain evidence="2">TUT19-bin139</strain>
        <strain evidence="1">YP2-bin.285</strain>
    </source>
</reference>
<accession>A0A8J7YIL5</accession>
<evidence type="ECO:0000313" key="3">
    <source>
        <dbReference type="Proteomes" id="UP000716004"/>
    </source>
</evidence>
<dbReference type="Proteomes" id="UP000716004">
    <property type="component" value="Unassembled WGS sequence"/>
</dbReference>
<evidence type="ECO:0000313" key="2">
    <source>
        <dbReference type="EMBL" id="MBX8643177.1"/>
    </source>
</evidence>